<keyword evidence="2" id="KW-0333">Golgi apparatus</keyword>
<keyword evidence="3" id="KW-0446">Lipid-binding</keyword>
<dbReference type="EMBL" id="QLTT01000012">
    <property type="protein sequence ID" value="RAS60405.1"/>
    <property type="molecule type" value="Genomic_DNA"/>
</dbReference>
<comment type="caution">
    <text evidence="5">The sequence shown here is derived from an EMBL/GenBank/DDBJ whole genome shotgun (WGS) entry which is preliminary data.</text>
</comment>
<evidence type="ECO:0000256" key="3">
    <source>
        <dbReference type="ARBA" id="ARBA00023121"/>
    </source>
</evidence>
<keyword evidence="4" id="KW-0472">Membrane</keyword>
<name>A0ABX9DXY2_9PSEU</name>
<dbReference type="InterPro" id="IPR038261">
    <property type="entry name" value="GPP34-like_sf"/>
</dbReference>
<proteinExistence type="predicted"/>
<evidence type="ECO:0000313" key="5">
    <source>
        <dbReference type="EMBL" id="RAS60405.1"/>
    </source>
</evidence>
<dbReference type="Pfam" id="PF05719">
    <property type="entry name" value="GPP34"/>
    <property type="match status" value="1"/>
</dbReference>
<dbReference type="InterPro" id="IPR008628">
    <property type="entry name" value="GPP34-like"/>
</dbReference>
<evidence type="ECO:0000313" key="6">
    <source>
        <dbReference type="Proteomes" id="UP000248714"/>
    </source>
</evidence>
<gene>
    <name evidence="5" type="ORF">C8D87_112306</name>
</gene>
<organism evidence="5 6">
    <name type="scientific">Lentzea atacamensis</name>
    <dbReference type="NCBI Taxonomy" id="531938"/>
    <lineage>
        <taxon>Bacteria</taxon>
        <taxon>Bacillati</taxon>
        <taxon>Actinomycetota</taxon>
        <taxon>Actinomycetes</taxon>
        <taxon>Pseudonocardiales</taxon>
        <taxon>Pseudonocardiaceae</taxon>
        <taxon>Lentzea</taxon>
    </lineage>
</organism>
<reference evidence="5 6" key="1">
    <citation type="submission" date="2018-06" db="EMBL/GenBank/DDBJ databases">
        <title>Genomic Encyclopedia of Type Strains, Phase IV (KMG-IV): sequencing the most valuable type-strain genomes for metagenomic binning, comparative biology and taxonomic classification.</title>
        <authorList>
            <person name="Goeker M."/>
        </authorList>
    </citation>
    <scope>NUCLEOTIDE SEQUENCE [LARGE SCALE GENOMIC DNA]</scope>
    <source>
        <strain evidence="5 6">DSM 45479</strain>
    </source>
</reference>
<protein>
    <submittedName>
        <fullName evidence="5">Golgi phosphoprotein 3 GPP34</fullName>
    </submittedName>
</protein>
<accession>A0ABX9DXY2</accession>
<evidence type="ECO:0000256" key="4">
    <source>
        <dbReference type="ARBA" id="ARBA00023136"/>
    </source>
</evidence>
<comment type="subcellular location">
    <subcellularLocation>
        <location evidence="1">Golgi apparatus membrane</location>
        <topology evidence="1">Peripheral membrane protein</topology>
        <orientation evidence="1">Cytoplasmic side</orientation>
    </subcellularLocation>
</comment>
<evidence type="ECO:0000256" key="2">
    <source>
        <dbReference type="ARBA" id="ARBA00023034"/>
    </source>
</evidence>
<evidence type="ECO:0000256" key="1">
    <source>
        <dbReference type="ARBA" id="ARBA00004255"/>
    </source>
</evidence>
<dbReference type="Gene3D" id="1.10.3630.10">
    <property type="entry name" value="yeast vps74-n-term truncation variant domain like"/>
    <property type="match status" value="1"/>
</dbReference>
<sequence>MLPEDLMLLFIDEDDGRVLMDTTSIHNALAGAVLLELVNAGRVAFEPDGKKLAVVDPAPLPNEFLQESLSRLNKPMKPQRAVERLRTHVRDNVMAQLEGRGVLSVEKTKMLGIFPTKSCVIQDRRAISDVRDAVGDVALGHRAPDERTGALISLLYAVKALHKVFDGDKREMNARAKEISAANWTGAAVQKAMEAVQVAVMAAVVASTAVAAGGGSS</sequence>
<keyword evidence="6" id="KW-1185">Reference proteome</keyword>
<dbReference type="Proteomes" id="UP000248714">
    <property type="component" value="Unassembled WGS sequence"/>
</dbReference>
<dbReference type="RefSeq" id="WP_112231288.1">
    <property type="nucleotide sequence ID" value="NZ_QLTT01000012.1"/>
</dbReference>